<evidence type="ECO:0000313" key="2">
    <source>
        <dbReference type="Proteomes" id="UP000000692"/>
    </source>
</evidence>
<dbReference type="Gene3D" id="3.40.50.300">
    <property type="entry name" value="P-loop containing nucleotide triphosphate hydrolases"/>
    <property type="match status" value="1"/>
</dbReference>
<dbReference type="InterPro" id="IPR027417">
    <property type="entry name" value="P-loop_NTPase"/>
</dbReference>
<reference evidence="1 2" key="1">
    <citation type="journal article" date="2011" name="J. Bacteriol.">
        <title>Complete genome sequence of the industrial strain Ketogulonicigenium vulgare WSH-001.</title>
        <authorList>
            <person name="Liu L."/>
            <person name="Li Y."/>
            <person name="Zhang J."/>
            <person name="Zhou Z."/>
            <person name="Liu J."/>
            <person name="Li X."/>
            <person name="Zhou J."/>
            <person name="Du G."/>
            <person name="Wang L."/>
            <person name="Chen J."/>
        </authorList>
    </citation>
    <scope>NUCLEOTIDE SEQUENCE [LARGE SCALE GENOMIC DNA]</scope>
    <source>
        <strain evidence="1 2">WSH-001</strain>
        <plasmid evidence="2">pKVU_200</plasmid>
    </source>
</reference>
<gene>
    <name evidence="1" type="ordered locus">KVU_PB0053</name>
</gene>
<dbReference type="EMBL" id="CP002020">
    <property type="protein sequence ID" value="AEM42731.1"/>
    <property type="molecule type" value="Genomic_DNA"/>
</dbReference>
<protein>
    <submittedName>
        <fullName evidence="1">ABC transporter related protein</fullName>
        <ecNumber evidence="1">3.6.3.21</ecNumber>
    </submittedName>
</protein>
<keyword evidence="2" id="KW-1185">Reference proteome</keyword>
<dbReference type="SUPFAM" id="SSF52540">
    <property type="entry name" value="P-loop containing nucleoside triphosphate hydrolases"/>
    <property type="match status" value="1"/>
</dbReference>
<evidence type="ECO:0000313" key="1">
    <source>
        <dbReference type="EMBL" id="AEM42731.1"/>
    </source>
</evidence>
<accession>F9YBH9</accession>
<dbReference type="EC" id="3.6.3.21" evidence="1"/>
<organism evidence="1 2">
    <name type="scientific">Ketogulonicigenium vulgare (strain WSH-001)</name>
    <dbReference type="NCBI Taxonomy" id="759362"/>
    <lineage>
        <taxon>Bacteria</taxon>
        <taxon>Pseudomonadati</taxon>
        <taxon>Pseudomonadota</taxon>
        <taxon>Alphaproteobacteria</taxon>
        <taxon>Rhodobacterales</taxon>
        <taxon>Roseobacteraceae</taxon>
        <taxon>Ketogulonicigenium</taxon>
    </lineage>
</organism>
<geneLocation type="plasmid" evidence="2">
    <name>pKVU_200</name>
</geneLocation>
<keyword evidence="1" id="KW-0614">Plasmid</keyword>
<keyword evidence="1" id="KW-0378">Hydrolase</keyword>
<proteinExistence type="predicted"/>
<sequence length="113" mass="12480">MEQQPQVLRVRVLDKHLGDVTVLKSVDLTLKKDKQVCVIGASGAERAPMRPCCDRAEAPISGQIYIHGSRIAHKTSRSCDPYSRRLSSNRAAKAEFGVPKPEQLKALRRCIAA</sequence>
<dbReference type="AlphaFoldDB" id="F9YBH9"/>
<dbReference type="Proteomes" id="UP000000692">
    <property type="component" value="Plasmid 2"/>
</dbReference>
<dbReference type="RefSeq" id="WP_014538158.1">
    <property type="nucleotide sequence ID" value="NC_017385.1"/>
</dbReference>
<name>F9YBH9_KETVW</name>
<dbReference type="GO" id="GO:0016787">
    <property type="term" value="F:hydrolase activity"/>
    <property type="evidence" value="ECO:0007669"/>
    <property type="project" value="UniProtKB-KW"/>
</dbReference>
<dbReference type="HOGENOM" id="CLU_2130114_0_0_5"/>
<dbReference type="KEGG" id="kvl:KVU_PB0053"/>